<protein>
    <submittedName>
        <fullName evidence="1">Uncharacterized protein</fullName>
    </submittedName>
</protein>
<comment type="caution">
    <text evidence="1">The sequence shown here is derived from an EMBL/GenBank/DDBJ whole genome shotgun (WGS) entry which is preliminary data.</text>
</comment>
<dbReference type="Proteomes" id="UP001634394">
    <property type="component" value="Unassembled WGS sequence"/>
</dbReference>
<gene>
    <name evidence="1" type="ORF">ACJMK2_018664</name>
</gene>
<dbReference type="AlphaFoldDB" id="A0ABD3UFQ6"/>
<sequence>MLVKDNGSDMTLIRADLVDKSYKMEGHKVTLYTAVGQPFTAQLAFVDIDTKCYKRPAQVGLVSNLAAEALMAMYILSTKGSFNFVPRSMVKELDNESTVENIDQCEDEGMNEDVNNNIEIADTDKHKDIEVDKRSAVNLDMLPKPQLADSSLQSIRMTSFAIREEAKEELMSFFRENGLLRDMQSGD</sequence>
<organism evidence="1 2">
    <name type="scientific">Sinanodonta woodiana</name>
    <name type="common">Chinese pond mussel</name>
    <name type="synonym">Anodonta woodiana</name>
    <dbReference type="NCBI Taxonomy" id="1069815"/>
    <lineage>
        <taxon>Eukaryota</taxon>
        <taxon>Metazoa</taxon>
        <taxon>Spiralia</taxon>
        <taxon>Lophotrochozoa</taxon>
        <taxon>Mollusca</taxon>
        <taxon>Bivalvia</taxon>
        <taxon>Autobranchia</taxon>
        <taxon>Heteroconchia</taxon>
        <taxon>Palaeoheterodonta</taxon>
        <taxon>Unionida</taxon>
        <taxon>Unionoidea</taxon>
        <taxon>Unionidae</taxon>
        <taxon>Unioninae</taxon>
        <taxon>Sinanodonta</taxon>
    </lineage>
</organism>
<proteinExistence type="predicted"/>
<evidence type="ECO:0000313" key="1">
    <source>
        <dbReference type="EMBL" id="KAL3847770.1"/>
    </source>
</evidence>
<evidence type="ECO:0000313" key="2">
    <source>
        <dbReference type="Proteomes" id="UP001634394"/>
    </source>
</evidence>
<feature type="non-terminal residue" evidence="1">
    <location>
        <position position="187"/>
    </location>
</feature>
<name>A0ABD3UFQ6_SINWO</name>
<keyword evidence="2" id="KW-1185">Reference proteome</keyword>
<dbReference type="EMBL" id="JBJQND010000016">
    <property type="protein sequence ID" value="KAL3847770.1"/>
    <property type="molecule type" value="Genomic_DNA"/>
</dbReference>
<accession>A0ABD3UFQ6</accession>
<reference evidence="1 2" key="1">
    <citation type="submission" date="2024-11" db="EMBL/GenBank/DDBJ databases">
        <title>Chromosome-level genome assembly of the freshwater bivalve Anodonta woodiana.</title>
        <authorList>
            <person name="Chen X."/>
        </authorList>
    </citation>
    <scope>NUCLEOTIDE SEQUENCE [LARGE SCALE GENOMIC DNA]</scope>
    <source>
        <strain evidence="1">MN2024</strain>
        <tissue evidence="1">Gills</tissue>
    </source>
</reference>